<dbReference type="PANTHER" id="PTHR21666:SF270">
    <property type="entry name" value="MUREIN HYDROLASE ACTIVATOR ENVC"/>
    <property type="match status" value="1"/>
</dbReference>
<organism evidence="3 4">
    <name type="scientific">Turicibacter sanguinis</name>
    <dbReference type="NCBI Taxonomy" id="154288"/>
    <lineage>
        <taxon>Bacteria</taxon>
        <taxon>Bacillati</taxon>
        <taxon>Bacillota</taxon>
        <taxon>Erysipelotrichia</taxon>
        <taxon>Erysipelotrichales</taxon>
        <taxon>Turicibacteraceae</taxon>
        <taxon>Turicibacter</taxon>
    </lineage>
</organism>
<sequence>MKKRGMSIILIILCFIPLISAYAGDISQIIYRVYVNDQMIGVLSDIAIYEEYEEKKIESYLNHYKLEDLIIPDNVRIEQEVTYIPHIPKDEEVINYIDENVKFKTKGYYVKVGSANMCVKDVTEVEKEIESLFQLYISESDLKRVKDTNLKIEPLMTEGEQVIGIKFSPSVEYSSSICNIDDLVTKQEIGNLILTGEKDPVKVGILENDSTIETLASLNDLKYNDFKLLNYRVLSNQAIPYVGQKFNVTPMMQSVQIQVEKEVVKQEVIEYITETIEDPNLPVGETYTEQEGYNGIKLTSYKESYINGEQVSQEKLSEKVLNEAQNRIVVKGTKEIPSRGTKDWKWPTSRYTISCAYLCYSGHYALDISAYVGQPVYAADNGVIVQAGWNGAYGYSILINHNNGYYTRYAHLSKVDVSVGQVVAGGQLIGKAGNTGNSTGPHLHFEIRTNTGSQPSYAPNPMSFY</sequence>
<protein>
    <submittedName>
        <fullName evidence="3">Peptidoglycan DD-metalloendopeptidase family protein</fullName>
    </submittedName>
</protein>
<evidence type="ECO:0000313" key="4">
    <source>
        <dbReference type="Proteomes" id="UP000487649"/>
    </source>
</evidence>
<dbReference type="SMART" id="SM01208">
    <property type="entry name" value="G5"/>
    <property type="match status" value="1"/>
</dbReference>
<proteinExistence type="predicted"/>
<dbReference type="InterPro" id="IPR016047">
    <property type="entry name" value="M23ase_b-sheet_dom"/>
</dbReference>
<reference evidence="3 4" key="1">
    <citation type="journal article" date="2019" name="Nat. Med.">
        <title>A library of human gut bacterial isolates paired with longitudinal multiomics data enables mechanistic microbiome research.</title>
        <authorList>
            <person name="Poyet M."/>
            <person name="Groussin M."/>
            <person name="Gibbons S.M."/>
            <person name="Avila-Pacheco J."/>
            <person name="Jiang X."/>
            <person name="Kearney S.M."/>
            <person name="Perrotta A.R."/>
            <person name="Berdy B."/>
            <person name="Zhao S."/>
            <person name="Lieberman T.D."/>
            <person name="Swanson P.K."/>
            <person name="Smith M."/>
            <person name="Roesemann S."/>
            <person name="Alexander J.E."/>
            <person name="Rich S.A."/>
            <person name="Livny J."/>
            <person name="Vlamakis H."/>
            <person name="Clish C."/>
            <person name="Bullock K."/>
            <person name="Deik A."/>
            <person name="Scott J."/>
            <person name="Pierce K.A."/>
            <person name="Xavier R.J."/>
            <person name="Alm E.J."/>
        </authorList>
    </citation>
    <scope>NUCLEOTIDE SEQUENCE [LARGE SCALE GENOMIC DNA]</scope>
    <source>
        <strain evidence="3 4">BIOML-A198</strain>
    </source>
</reference>
<dbReference type="PANTHER" id="PTHR21666">
    <property type="entry name" value="PEPTIDASE-RELATED"/>
    <property type="match status" value="1"/>
</dbReference>
<dbReference type="RefSeq" id="WP_009606420.1">
    <property type="nucleotide sequence ID" value="NZ_CABJBH010000020.1"/>
</dbReference>
<dbReference type="PROSITE" id="PS51109">
    <property type="entry name" value="G5"/>
    <property type="match status" value="1"/>
</dbReference>
<evidence type="ECO:0000313" key="3">
    <source>
        <dbReference type="EMBL" id="MTK20490.1"/>
    </source>
</evidence>
<dbReference type="InterPro" id="IPR011055">
    <property type="entry name" value="Dup_hybrid_motif"/>
</dbReference>
<dbReference type="Gene3D" id="2.20.230.10">
    <property type="entry name" value="Resuscitation-promoting factor rpfb"/>
    <property type="match status" value="1"/>
</dbReference>
<dbReference type="Pfam" id="PF07501">
    <property type="entry name" value="G5"/>
    <property type="match status" value="1"/>
</dbReference>
<dbReference type="Gene3D" id="2.70.70.10">
    <property type="entry name" value="Glucose Permease (Domain IIA)"/>
    <property type="match status" value="1"/>
</dbReference>
<evidence type="ECO:0000256" key="1">
    <source>
        <dbReference type="ARBA" id="ARBA00022729"/>
    </source>
</evidence>
<dbReference type="OrthoDB" id="9805070at2"/>
<dbReference type="GeneID" id="60058236"/>
<dbReference type="EMBL" id="WMQE01000005">
    <property type="protein sequence ID" value="MTK20490.1"/>
    <property type="molecule type" value="Genomic_DNA"/>
</dbReference>
<dbReference type="CDD" id="cd12797">
    <property type="entry name" value="M23_peptidase"/>
    <property type="match status" value="1"/>
</dbReference>
<name>A0A173RXH9_9FIRM</name>
<dbReference type="AlphaFoldDB" id="A0A173RXH9"/>
<keyword evidence="1" id="KW-0732">Signal</keyword>
<comment type="caution">
    <text evidence="3">The sequence shown here is derived from an EMBL/GenBank/DDBJ whole genome shotgun (WGS) entry which is preliminary data.</text>
</comment>
<accession>A0A173RXH9</accession>
<feature type="domain" description="G5" evidence="2">
    <location>
        <begin position="255"/>
        <end position="335"/>
    </location>
</feature>
<dbReference type="GO" id="GO:0004222">
    <property type="term" value="F:metalloendopeptidase activity"/>
    <property type="evidence" value="ECO:0007669"/>
    <property type="project" value="TreeGrafter"/>
</dbReference>
<gene>
    <name evidence="3" type="ORF">GMA92_03440</name>
</gene>
<dbReference type="Pfam" id="PF01551">
    <property type="entry name" value="Peptidase_M23"/>
    <property type="match status" value="1"/>
</dbReference>
<dbReference type="InterPro" id="IPR050570">
    <property type="entry name" value="Cell_wall_metabolism_enzyme"/>
</dbReference>
<evidence type="ECO:0000259" key="2">
    <source>
        <dbReference type="PROSITE" id="PS51109"/>
    </source>
</evidence>
<dbReference type="SUPFAM" id="SSF51261">
    <property type="entry name" value="Duplicated hybrid motif"/>
    <property type="match status" value="1"/>
</dbReference>
<dbReference type="InterPro" id="IPR011098">
    <property type="entry name" value="G5_dom"/>
</dbReference>
<dbReference type="Proteomes" id="UP000487649">
    <property type="component" value="Unassembled WGS sequence"/>
</dbReference>